<dbReference type="Proteomes" id="UP000069030">
    <property type="component" value="Chromosome"/>
</dbReference>
<reference evidence="2 3" key="1">
    <citation type="journal article" date="2016" name="J. Zhejiang Univ. Sci. B">
        <title>Antibiotic resistance mechanisms of Myroides sp.</title>
        <authorList>
            <person name="Hu S."/>
            <person name="Yuan S."/>
            <person name="Qu H."/>
            <person name="Jiang T."/>
            <person name="Zhou Y."/>
            <person name="Wang M."/>
            <person name="Ming D."/>
        </authorList>
    </citation>
    <scope>NUCLEOTIDE SEQUENCE [LARGE SCALE GENOMIC DNA]</scope>
    <source>
        <strain evidence="2 3">PR63039</strain>
    </source>
</reference>
<evidence type="ECO:0000313" key="2">
    <source>
        <dbReference type="EMBL" id="ALU28241.1"/>
    </source>
</evidence>
<gene>
    <name evidence="2" type="ORF">AS202_00290</name>
</gene>
<evidence type="ECO:0000256" key="1">
    <source>
        <dbReference type="SAM" id="MobiDB-lite"/>
    </source>
</evidence>
<protein>
    <recommendedName>
        <fullName evidence="4">SGNH hydrolase-type esterase domain-containing protein</fullName>
    </recommendedName>
</protein>
<feature type="compositionally biased region" description="Basic and acidic residues" evidence="1">
    <location>
        <begin position="466"/>
        <end position="493"/>
    </location>
</feature>
<dbReference type="Gene3D" id="2.60.120.1360">
    <property type="match status" value="1"/>
</dbReference>
<name>A0AAI8C955_9FLAO</name>
<dbReference type="KEGG" id="mod:AS202_00290"/>
<proteinExistence type="predicted"/>
<dbReference type="Gene3D" id="3.40.50.1110">
    <property type="entry name" value="SGNH hydrolase"/>
    <property type="match status" value="1"/>
</dbReference>
<organism evidence="2 3">
    <name type="scientific">Myroides odoratimimus</name>
    <dbReference type="NCBI Taxonomy" id="76832"/>
    <lineage>
        <taxon>Bacteria</taxon>
        <taxon>Pseudomonadati</taxon>
        <taxon>Bacteroidota</taxon>
        <taxon>Flavobacteriia</taxon>
        <taxon>Flavobacteriales</taxon>
        <taxon>Flavobacteriaceae</taxon>
        <taxon>Myroides</taxon>
    </lineage>
</organism>
<dbReference type="AlphaFoldDB" id="A0AAI8C955"/>
<sequence>MPVTCHYSNGKWLFLFFKGNLPKKLFSEEALPTSNIVVDSLMLEALEGIEKEKLVTKDSLKTDKTGIDDENVIIVPEDVFTSDEDFGSFKGMAYLDNFFAKLYALEQQKGARVRIAYYGDSMTDGDLIVQDLRKNYQSKYGGMGVGYVPIMSESAQSRLSVIHKYSNNFKMQSYLNVKKPQKPFGVSGQVYFVKDTVKPTWVSYTAGKMQNMTMLYNPTLYYGSSSNKRGEVAVIINKDTIVKKLSISSELNKLKIADGNIKDVKLLFKHADSIPIYGVDFSAGGGVQVDNFSSRGNSGLPLSLFKVSLMQKYQKNLDYSLIVLHYGANVLNYGSLDYSWYTKKMGNVVKHLKQCFPNASILVISTADKSSKVEGVMKTDAAVEPLMKAQRKYAMEAHAGFFNLYEAMGGNGSMVKWVEEVPAKANKDYTHFNHRGASDISGKIFARLEEGYTDYKKKHAGHVPVKKVDSLQQPEKETVREDSSKQKIENEKE</sequence>
<dbReference type="InterPro" id="IPR036514">
    <property type="entry name" value="SGNH_hydro_sf"/>
</dbReference>
<accession>A0AAI8C955</accession>
<dbReference type="SUPFAM" id="SSF52266">
    <property type="entry name" value="SGNH hydrolase"/>
    <property type="match status" value="1"/>
</dbReference>
<evidence type="ECO:0008006" key="4">
    <source>
        <dbReference type="Google" id="ProtNLM"/>
    </source>
</evidence>
<dbReference type="EMBL" id="CP013690">
    <property type="protein sequence ID" value="ALU28241.1"/>
    <property type="molecule type" value="Genomic_DNA"/>
</dbReference>
<feature type="region of interest" description="Disordered" evidence="1">
    <location>
        <begin position="463"/>
        <end position="493"/>
    </location>
</feature>
<dbReference type="GO" id="GO:0016788">
    <property type="term" value="F:hydrolase activity, acting on ester bonds"/>
    <property type="evidence" value="ECO:0007669"/>
    <property type="project" value="UniProtKB-ARBA"/>
</dbReference>
<evidence type="ECO:0000313" key="3">
    <source>
        <dbReference type="Proteomes" id="UP000069030"/>
    </source>
</evidence>